<dbReference type="OrthoDB" id="7886846at2759"/>
<keyword evidence="3" id="KW-1185">Reference proteome</keyword>
<evidence type="ECO:0008006" key="4">
    <source>
        <dbReference type="Google" id="ProtNLM"/>
    </source>
</evidence>
<gene>
    <name evidence="2" type="primary">Dvir\GJ22824</name>
    <name evidence="2" type="ORF">Dvir_GJ22824</name>
</gene>
<name>B4LXW3_DROVI</name>
<dbReference type="eggNOG" id="ENOG502T96Y">
    <property type="taxonomic scope" value="Eukaryota"/>
</dbReference>
<dbReference type="KEGG" id="dvi:6630695"/>
<reference evidence="2 3" key="1">
    <citation type="journal article" date="2007" name="Nature">
        <title>Evolution of genes and genomes on the Drosophila phylogeny.</title>
        <authorList>
            <consortium name="Drosophila 12 Genomes Consortium"/>
            <person name="Clark A.G."/>
            <person name="Eisen M.B."/>
            <person name="Smith D.R."/>
            <person name="Bergman C.M."/>
            <person name="Oliver B."/>
            <person name="Markow T.A."/>
            <person name="Kaufman T.C."/>
            <person name="Kellis M."/>
            <person name="Gelbart W."/>
            <person name="Iyer V.N."/>
            <person name="Pollard D.A."/>
            <person name="Sackton T.B."/>
            <person name="Larracuente A.M."/>
            <person name="Singh N.D."/>
            <person name="Abad J.P."/>
            <person name="Abt D.N."/>
            <person name="Adryan B."/>
            <person name="Aguade M."/>
            <person name="Akashi H."/>
            <person name="Anderson W.W."/>
            <person name="Aquadro C.F."/>
            <person name="Ardell D.H."/>
            <person name="Arguello R."/>
            <person name="Artieri C.G."/>
            <person name="Barbash D.A."/>
            <person name="Barker D."/>
            <person name="Barsanti P."/>
            <person name="Batterham P."/>
            <person name="Batzoglou S."/>
            <person name="Begun D."/>
            <person name="Bhutkar A."/>
            <person name="Blanco E."/>
            <person name="Bosak S.A."/>
            <person name="Bradley R.K."/>
            <person name="Brand A.D."/>
            <person name="Brent M.R."/>
            <person name="Brooks A.N."/>
            <person name="Brown R.H."/>
            <person name="Butlin R.K."/>
            <person name="Caggese C."/>
            <person name="Calvi B.R."/>
            <person name="Bernardo de Carvalho A."/>
            <person name="Caspi A."/>
            <person name="Castrezana S."/>
            <person name="Celniker S.E."/>
            <person name="Chang J.L."/>
            <person name="Chapple C."/>
            <person name="Chatterji S."/>
            <person name="Chinwalla A."/>
            <person name="Civetta A."/>
            <person name="Clifton S.W."/>
            <person name="Comeron J.M."/>
            <person name="Costello J.C."/>
            <person name="Coyne J.A."/>
            <person name="Daub J."/>
            <person name="David R.G."/>
            <person name="Delcher A.L."/>
            <person name="Delehaunty K."/>
            <person name="Do C.B."/>
            <person name="Ebling H."/>
            <person name="Edwards K."/>
            <person name="Eickbush T."/>
            <person name="Evans J.D."/>
            <person name="Filipski A."/>
            <person name="Findeiss S."/>
            <person name="Freyhult E."/>
            <person name="Fulton L."/>
            <person name="Fulton R."/>
            <person name="Garcia A.C."/>
            <person name="Gardiner A."/>
            <person name="Garfield D.A."/>
            <person name="Garvin B.E."/>
            <person name="Gibson G."/>
            <person name="Gilbert D."/>
            <person name="Gnerre S."/>
            <person name="Godfrey J."/>
            <person name="Good R."/>
            <person name="Gotea V."/>
            <person name="Gravely B."/>
            <person name="Greenberg A.J."/>
            <person name="Griffiths-Jones S."/>
            <person name="Gross S."/>
            <person name="Guigo R."/>
            <person name="Gustafson E.A."/>
            <person name="Haerty W."/>
            <person name="Hahn M.W."/>
            <person name="Halligan D.L."/>
            <person name="Halpern A.L."/>
            <person name="Halter G.M."/>
            <person name="Han M.V."/>
            <person name="Heger A."/>
            <person name="Hillier L."/>
            <person name="Hinrichs A.S."/>
            <person name="Holmes I."/>
            <person name="Hoskins R.A."/>
            <person name="Hubisz M.J."/>
            <person name="Hultmark D."/>
            <person name="Huntley M.A."/>
            <person name="Jaffe D.B."/>
            <person name="Jagadeeshan S."/>
            <person name="Jeck W.R."/>
            <person name="Johnson J."/>
            <person name="Jones C.D."/>
            <person name="Jordan W.C."/>
            <person name="Karpen G.H."/>
            <person name="Kataoka E."/>
            <person name="Keightley P.D."/>
            <person name="Kheradpour P."/>
            <person name="Kirkness E.F."/>
            <person name="Koerich L.B."/>
            <person name="Kristiansen K."/>
            <person name="Kudrna D."/>
            <person name="Kulathinal R.J."/>
            <person name="Kumar S."/>
            <person name="Kwok R."/>
            <person name="Lander E."/>
            <person name="Langley C.H."/>
            <person name="Lapoint R."/>
            <person name="Lazzaro B.P."/>
            <person name="Lee S.J."/>
            <person name="Levesque L."/>
            <person name="Li R."/>
            <person name="Lin C.F."/>
            <person name="Lin M.F."/>
            <person name="Lindblad-Toh K."/>
            <person name="Llopart A."/>
            <person name="Long M."/>
            <person name="Low L."/>
            <person name="Lozovsky E."/>
            <person name="Lu J."/>
            <person name="Luo M."/>
            <person name="Machado C.A."/>
            <person name="Makalowski W."/>
            <person name="Marzo M."/>
            <person name="Matsuda M."/>
            <person name="Matzkin L."/>
            <person name="McAllister B."/>
            <person name="McBride C.S."/>
            <person name="McKernan B."/>
            <person name="McKernan K."/>
            <person name="Mendez-Lago M."/>
            <person name="Minx P."/>
            <person name="Mollenhauer M.U."/>
            <person name="Montooth K."/>
            <person name="Mount S.M."/>
            <person name="Mu X."/>
            <person name="Myers E."/>
            <person name="Negre B."/>
            <person name="Newfeld S."/>
            <person name="Nielsen R."/>
            <person name="Noor M.A."/>
            <person name="O'Grady P."/>
            <person name="Pachter L."/>
            <person name="Papaceit M."/>
            <person name="Parisi M.J."/>
            <person name="Parisi M."/>
            <person name="Parts L."/>
            <person name="Pedersen J.S."/>
            <person name="Pesole G."/>
            <person name="Phillippy A.M."/>
            <person name="Ponting C.P."/>
            <person name="Pop M."/>
            <person name="Porcelli D."/>
            <person name="Powell J.R."/>
            <person name="Prohaska S."/>
            <person name="Pruitt K."/>
            <person name="Puig M."/>
            <person name="Quesneville H."/>
            <person name="Ram K.R."/>
            <person name="Rand D."/>
            <person name="Rasmussen M.D."/>
            <person name="Reed L.K."/>
            <person name="Reenan R."/>
            <person name="Reily A."/>
            <person name="Remington K.A."/>
            <person name="Rieger T.T."/>
            <person name="Ritchie M.G."/>
            <person name="Robin C."/>
            <person name="Rogers Y.H."/>
            <person name="Rohde C."/>
            <person name="Rozas J."/>
            <person name="Rubenfield M.J."/>
            <person name="Ruiz A."/>
            <person name="Russo S."/>
            <person name="Salzberg S.L."/>
            <person name="Sanchez-Gracia A."/>
            <person name="Saranga D.J."/>
            <person name="Sato H."/>
            <person name="Schaeffer S.W."/>
            <person name="Schatz M.C."/>
            <person name="Schlenke T."/>
            <person name="Schwartz R."/>
            <person name="Segarra C."/>
            <person name="Singh R.S."/>
            <person name="Sirot L."/>
            <person name="Sirota M."/>
            <person name="Sisneros N.B."/>
            <person name="Smith C.D."/>
            <person name="Smith T.F."/>
            <person name="Spieth J."/>
            <person name="Stage D.E."/>
            <person name="Stark A."/>
            <person name="Stephan W."/>
            <person name="Strausberg R.L."/>
            <person name="Strempel S."/>
            <person name="Sturgill D."/>
            <person name="Sutton G."/>
            <person name="Sutton G.G."/>
            <person name="Tao W."/>
            <person name="Teichmann S."/>
            <person name="Tobari Y.N."/>
            <person name="Tomimura Y."/>
            <person name="Tsolas J.M."/>
            <person name="Valente V.L."/>
            <person name="Venter E."/>
            <person name="Venter J.C."/>
            <person name="Vicario S."/>
            <person name="Vieira F.G."/>
            <person name="Vilella A.J."/>
            <person name="Villasante A."/>
            <person name="Walenz B."/>
            <person name="Wang J."/>
            <person name="Wasserman M."/>
            <person name="Watts T."/>
            <person name="Wilson D."/>
            <person name="Wilson R.K."/>
            <person name="Wing R.A."/>
            <person name="Wolfner M.F."/>
            <person name="Wong A."/>
            <person name="Wong G.K."/>
            <person name="Wu C.I."/>
            <person name="Wu G."/>
            <person name="Yamamoto D."/>
            <person name="Yang H.P."/>
            <person name="Yang S.P."/>
            <person name="Yorke J.A."/>
            <person name="Yoshida K."/>
            <person name="Zdobnov E."/>
            <person name="Zhang P."/>
            <person name="Zhang Y."/>
            <person name="Zimin A.V."/>
            <person name="Baldwin J."/>
            <person name="Abdouelleil A."/>
            <person name="Abdulkadir J."/>
            <person name="Abebe A."/>
            <person name="Abera B."/>
            <person name="Abreu J."/>
            <person name="Acer S.C."/>
            <person name="Aftuck L."/>
            <person name="Alexander A."/>
            <person name="An P."/>
            <person name="Anderson E."/>
            <person name="Anderson S."/>
            <person name="Arachi H."/>
            <person name="Azer M."/>
            <person name="Bachantsang P."/>
            <person name="Barry A."/>
            <person name="Bayul T."/>
            <person name="Berlin A."/>
            <person name="Bessette D."/>
            <person name="Bloom T."/>
            <person name="Blye J."/>
            <person name="Boguslavskiy L."/>
            <person name="Bonnet C."/>
            <person name="Boukhgalter B."/>
            <person name="Bourzgui I."/>
            <person name="Brown A."/>
            <person name="Cahill P."/>
            <person name="Channer S."/>
            <person name="Cheshatsang Y."/>
            <person name="Chuda L."/>
            <person name="Citroen M."/>
            <person name="Collymore A."/>
            <person name="Cooke P."/>
            <person name="Costello M."/>
            <person name="D'Aco K."/>
            <person name="Daza R."/>
            <person name="De Haan G."/>
            <person name="DeGray S."/>
            <person name="DeMaso C."/>
            <person name="Dhargay N."/>
            <person name="Dooley K."/>
            <person name="Dooley E."/>
            <person name="Doricent M."/>
            <person name="Dorje P."/>
            <person name="Dorjee K."/>
            <person name="Dupes A."/>
            <person name="Elong R."/>
            <person name="Falk J."/>
            <person name="Farina A."/>
            <person name="Faro S."/>
            <person name="Ferguson D."/>
            <person name="Fisher S."/>
            <person name="Foley C.D."/>
            <person name="Franke A."/>
            <person name="Friedrich D."/>
            <person name="Gadbois L."/>
            <person name="Gearin G."/>
            <person name="Gearin C.R."/>
            <person name="Giannoukos G."/>
            <person name="Goode T."/>
            <person name="Graham J."/>
            <person name="Grandbois E."/>
            <person name="Grewal S."/>
            <person name="Gyaltsen K."/>
            <person name="Hafez N."/>
            <person name="Hagos B."/>
            <person name="Hall J."/>
            <person name="Henson C."/>
            <person name="Hollinger A."/>
            <person name="Honan T."/>
            <person name="Huard M.D."/>
            <person name="Hughes L."/>
            <person name="Hurhula B."/>
            <person name="Husby M.E."/>
            <person name="Kamat A."/>
            <person name="Kanga B."/>
            <person name="Kashin S."/>
            <person name="Khazanovich D."/>
            <person name="Kisner P."/>
            <person name="Lance K."/>
            <person name="Lara M."/>
            <person name="Lee W."/>
            <person name="Lennon N."/>
            <person name="Letendre F."/>
            <person name="LeVine R."/>
            <person name="Lipovsky A."/>
            <person name="Liu X."/>
            <person name="Liu J."/>
            <person name="Liu S."/>
            <person name="Lokyitsang T."/>
            <person name="Lokyitsang Y."/>
            <person name="Lubonja R."/>
            <person name="Lui A."/>
            <person name="MacDonald P."/>
            <person name="Magnisalis V."/>
            <person name="Maru K."/>
            <person name="Matthews C."/>
            <person name="McCusker W."/>
            <person name="McDonough S."/>
            <person name="Mehta T."/>
            <person name="Meldrim J."/>
            <person name="Meneus L."/>
            <person name="Mihai O."/>
            <person name="Mihalev A."/>
            <person name="Mihova T."/>
            <person name="Mittelman R."/>
            <person name="Mlenga V."/>
            <person name="Montmayeur A."/>
            <person name="Mulrain L."/>
            <person name="Navidi A."/>
            <person name="Naylor J."/>
            <person name="Negash T."/>
            <person name="Nguyen T."/>
            <person name="Nguyen N."/>
            <person name="Nicol R."/>
            <person name="Norbu C."/>
            <person name="Norbu N."/>
            <person name="Novod N."/>
            <person name="O'Neill B."/>
            <person name="Osman S."/>
            <person name="Markiewicz E."/>
            <person name="Oyono O.L."/>
            <person name="Patti C."/>
            <person name="Phunkhang P."/>
            <person name="Pierre F."/>
            <person name="Priest M."/>
            <person name="Raghuraman S."/>
            <person name="Rege F."/>
            <person name="Reyes R."/>
            <person name="Rise C."/>
            <person name="Rogov P."/>
            <person name="Ross K."/>
            <person name="Ryan E."/>
            <person name="Settipalli S."/>
            <person name="Shea T."/>
            <person name="Sherpa N."/>
            <person name="Shi L."/>
            <person name="Shih D."/>
            <person name="Sparrow T."/>
            <person name="Spaulding J."/>
            <person name="Stalker J."/>
            <person name="Stange-Thomann N."/>
            <person name="Stavropoulos S."/>
            <person name="Stone C."/>
            <person name="Strader C."/>
            <person name="Tesfaye S."/>
            <person name="Thomson T."/>
            <person name="Thoulutsang Y."/>
            <person name="Thoulutsang D."/>
            <person name="Topham K."/>
            <person name="Topping I."/>
            <person name="Tsamla T."/>
            <person name="Vassiliev H."/>
            <person name="Vo A."/>
            <person name="Wangchuk T."/>
            <person name="Wangdi T."/>
            <person name="Weiand M."/>
            <person name="Wilkinson J."/>
            <person name="Wilson A."/>
            <person name="Yadav S."/>
            <person name="Young G."/>
            <person name="Yu Q."/>
            <person name="Zembek L."/>
            <person name="Zhong D."/>
            <person name="Zimmer A."/>
            <person name="Zwirko Z."/>
            <person name="Jaffe D.B."/>
            <person name="Alvarez P."/>
            <person name="Brockman W."/>
            <person name="Butler J."/>
            <person name="Chin C."/>
            <person name="Gnerre S."/>
            <person name="Grabherr M."/>
            <person name="Kleber M."/>
            <person name="Mauceli E."/>
            <person name="MacCallum I."/>
        </authorList>
    </citation>
    <scope>NUCLEOTIDE SEQUENCE [LARGE SCALE GENOMIC DNA]</scope>
    <source>
        <strain evidence="3">Tucson 15010-1051.87</strain>
    </source>
</reference>
<dbReference type="HOGENOM" id="CLU_130594_0_0_1"/>
<dbReference type="AlphaFoldDB" id="B4LXW3"/>
<protein>
    <recommendedName>
        <fullName evidence="4">Kazal-like domain-containing protein</fullName>
    </recommendedName>
</protein>
<dbReference type="FunCoup" id="B4LXW3">
    <property type="interactions" value="88"/>
</dbReference>
<evidence type="ECO:0000313" key="3">
    <source>
        <dbReference type="Proteomes" id="UP000008792"/>
    </source>
</evidence>
<feature type="signal peptide" evidence="1">
    <location>
        <begin position="1"/>
        <end position="20"/>
    </location>
</feature>
<dbReference type="InParanoid" id="B4LXW3"/>
<organism evidence="2 3">
    <name type="scientific">Drosophila virilis</name>
    <name type="common">Fruit fly</name>
    <dbReference type="NCBI Taxonomy" id="7244"/>
    <lineage>
        <taxon>Eukaryota</taxon>
        <taxon>Metazoa</taxon>
        <taxon>Ecdysozoa</taxon>
        <taxon>Arthropoda</taxon>
        <taxon>Hexapoda</taxon>
        <taxon>Insecta</taxon>
        <taxon>Pterygota</taxon>
        <taxon>Neoptera</taxon>
        <taxon>Endopterygota</taxon>
        <taxon>Diptera</taxon>
        <taxon>Brachycera</taxon>
        <taxon>Muscomorpha</taxon>
        <taxon>Ephydroidea</taxon>
        <taxon>Drosophilidae</taxon>
        <taxon>Drosophila</taxon>
    </lineage>
</organism>
<feature type="chain" id="PRO_5006457501" description="Kazal-like domain-containing protein" evidence="1">
    <location>
        <begin position="21"/>
        <end position="160"/>
    </location>
</feature>
<sequence length="160" mass="18121">MYKLSLTIALFGIFFCLGSAQTRVCPRKCELAFRCSPYYKDLVWSIVDGTCRVFQNGCLFSSENCNRVNSCKTKMEQTTREKCMKYCSDICPLGGSGLCASFAYTNADGTTGWKTRSFLNSCLLNRFACQQEMAYIGEPTEGECQKLQTRSKHNENWTSF</sequence>
<evidence type="ECO:0000256" key="1">
    <source>
        <dbReference type="SAM" id="SignalP"/>
    </source>
</evidence>
<dbReference type="Proteomes" id="UP000008792">
    <property type="component" value="Unassembled WGS sequence"/>
</dbReference>
<dbReference type="EMBL" id="CH940650">
    <property type="protein sequence ID" value="EDW67922.2"/>
    <property type="molecule type" value="Genomic_DNA"/>
</dbReference>
<accession>B4LXW3</accession>
<evidence type="ECO:0000313" key="2">
    <source>
        <dbReference type="EMBL" id="EDW67922.2"/>
    </source>
</evidence>
<dbReference type="Gene3D" id="3.30.60.30">
    <property type="match status" value="1"/>
</dbReference>
<keyword evidence="1" id="KW-0732">Signal</keyword>
<proteinExistence type="predicted"/>